<dbReference type="OrthoDB" id="9835460at2"/>
<dbReference type="EMBL" id="BDUD01000002">
    <property type="protein sequence ID" value="GBG23070.1"/>
    <property type="molecule type" value="Genomic_DNA"/>
</dbReference>
<gene>
    <name evidence="1" type="ORF">NIES4072_67820</name>
</gene>
<proteinExistence type="predicted"/>
<name>A0A2R5FWI4_NOSCO</name>
<evidence type="ECO:0000313" key="1">
    <source>
        <dbReference type="EMBL" id="GBG23070.1"/>
    </source>
</evidence>
<comment type="caution">
    <text evidence="1">The sequence shown here is derived from an EMBL/GenBank/DDBJ whole genome shotgun (WGS) entry which is preliminary data.</text>
</comment>
<organism evidence="1 2">
    <name type="scientific">Nostoc commune NIES-4072</name>
    <dbReference type="NCBI Taxonomy" id="2005467"/>
    <lineage>
        <taxon>Bacteria</taxon>
        <taxon>Bacillati</taxon>
        <taxon>Cyanobacteriota</taxon>
        <taxon>Cyanophyceae</taxon>
        <taxon>Nostocales</taxon>
        <taxon>Nostocaceae</taxon>
        <taxon>Nostoc</taxon>
    </lineage>
</organism>
<dbReference type="Proteomes" id="UP000245124">
    <property type="component" value="Unassembled WGS sequence"/>
</dbReference>
<accession>A0A2R5FWI4</accession>
<evidence type="ECO:0000313" key="2">
    <source>
        <dbReference type="Proteomes" id="UP000245124"/>
    </source>
</evidence>
<sequence length="213" mass="25405">MNIILIEVNPDDISINEDIFPNTEKNGFIFEHLRYYCSKFYSLPTITIKVCAEGVFVVHGHQYLLIAKELKHQHIRAIVDNSSSDKYVQSFLKKPFVVQLDWEVARIEGNDELVEYTWYVFFFKKQLNQEEKKLFEEHIVEFFKQIQLPGWAKIPDNRIINLTYYFSNYCAEFQAYVPTEDERWYAESIKVLVKFHLNCVPIASFQGRKFTYE</sequence>
<keyword evidence="2" id="KW-1185">Reference proteome</keyword>
<reference evidence="1 2" key="1">
    <citation type="submission" date="2017-06" db="EMBL/GenBank/DDBJ databases">
        <title>Genome sequencing of cyanobaciteial culture collection at National Institute for Environmental Studies (NIES).</title>
        <authorList>
            <person name="Hirose Y."/>
            <person name="Shimura Y."/>
            <person name="Fujisawa T."/>
            <person name="Nakamura Y."/>
            <person name="Kawachi M."/>
        </authorList>
    </citation>
    <scope>NUCLEOTIDE SEQUENCE [LARGE SCALE GENOMIC DNA]</scope>
    <source>
        <strain evidence="1 2">NIES-4072</strain>
    </source>
</reference>
<dbReference type="AlphaFoldDB" id="A0A2R5FWI4"/>
<dbReference type="RefSeq" id="WP_109013033.1">
    <property type="nucleotide sequence ID" value="NZ_BDUD01000002.1"/>
</dbReference>
<protein>
    <submittedName>
        <fullName evidence="1">Uncharacterized protein</fullName>
    </submittedName>
</protein>